<name>A0A2G5K1T9_9RHOB</name>
<dbReference type="RefSeq" id="WP_099594268.1">
    <property type="nucleotide sequence ID" value="NZ_MDGM01000013.1"/>
</dbReference>
<gene>
    <name evidence="1" type="ORF">BFP76_08165</name>
</gene>
<comment type="caution">
    <text evidence="1">The sequence shown here is derived from an EMBL/GenBank/DDBJ whole genome shotgun (WGS) entry which is preliminary data.</text>
</comment>
<dbReference type="EMBL" id="MDGM01000013">
    <property type="protein sequence ID" value="PIB23506.1"/>
    <property type="molecule type" value="Genomic_DNA"/>
</dbReference>
<proteinExistence type="predicted"/>
<reference evidence="1 2" key="1">
    <citation type="submission" date="2016-08" db="EMBL/GenBank/DDBJ databases">
        <title>Draft genome of Amylibacter sp. strain 4G11.</title>
        <authorList>
            <person name="Wong S.-K."/>
            <person name="Hamasaki K."/>
            <person name="Yoshizawa S."/>
        </authorList>
    </citation>
    <scope>NUCLEOTIDE SEQUENCE [LARGE SCALE GENOMIC DNA]</scope>
    <source>
        <strain evidence="1 2">4G11</strain>
    </source>
</reference>
<dbReference type="AlphaFoldDB" id="A0A2G5K1T9"/>
<evidence type="ECO:0000313" key="1">
    <source>
        <dbReference type="EMBL" id="PIB23506.1"/>
    </source>
</evidence>
<keyword evidence="2" id="KW-1185">Reference proteome</keyword>
<dbReference type="Proteomes" id="UP000231516">
    <property type="component" value="Unassembled WGS sequence"/>
</dbReference>
<organism evidence="1 2">
    <name type="scientific">Paramylibacter kogurei</name>
    <dbReference type="NCBI Taxonomy" id="1889778"/>
    <lineage>
        <taxon>Bacteria</taxon>
        <taxon>Pseudomonadati</taxon>
        <taxon>Pseudomonadota</taxon>
        <taxon>Alphaproteobacteria</taxon>
        <taxon>Rhodobacterales</taxon>
        <taxon>Paracoccaceae</taxon>
        <taxon>Paramylibacter</taxon>
    </lineage>
</organism>
<dbReference type="PROSITE" id="PS51318">
    <property type="entry name" value="TAT"/>
    <property type="match status" value="1"/>
</dbReference>
<accession>A0A2G5K1T9</accession>
<evidence type="ECO:0000313" key="2">
    <source>
        <dbReference type="Proteomes" id="UP000231516"/>
    </source>
</evidence>
<protein>
    <submittedName>
        <fullName evidence="1">Tat pathway signal protein</fullName>
    </submittedName>
</protein>
<dbReference type="OrthoDB" id="7652364at2"/>
<sequence length="60" mass="6422">MSNSKPSLKMTRRSVLATGGAAVGARFLPKIATSTGGRRILTVYFDKTIGAMRAIERLVP</sequence>
<dbReference type="InterPro" id="IPR006311">
    <property type="entry name" value="TAT_signal"/>
</dbReference>